<dbReference type="Proteomes" id="UP000823388">
    <property type="component" value="Chromosome 9K"/>
</dbReference>
<dbReference type="OrthoDB" id="2400485at2759"/>
<evidence type="ECO:0000313" key="2">
    <source>
        <dbReference type="Proteomes" id="UP000823388"/>
    </source>
</evidence>
<organism evidence="1 2">
    <name type="scientific">Panicum virgatum</name>
    <name type="common">Blackwell switchgrass</name>
    <dbReference type="NCBI Taxonomy" id="38727"/>
    <lineage>
        <taxon>Eukaryota</taxon>
        <taxon>Viridiplantae</taxon>
        <taxon>Streptophyta</taxon>
        <taxon>Embryophyta</taxon>
        <taxon>Tracheophyta</taxon>
        <taxon>Spermatophyta</taxon>
        <taxon>Magnoliopsida</taxon>
        <taxon>Liliopsida</taxon>
        <taxon>Poales</taxon>
        <taxon>Poaceae</taxon>
        <taxon>PACMAD clade</taxon>
        <taxon>Panicoideae</taxon>
        <taxon>Panicodae</taxon>
        <taxon>Paniceae</taxon>
        <taxon>Panicinae</taxon>
        <taxon>Panicum</taxon>
        <taxon>Panicum sect. Hiantes</taxon>
    </lineage>
</organism>
<gene>
    <name evidence="1" type="ORF">PVAP13_9KG239400</name>
</gene>
<sequence length="224" mass="24704">MRPSLLRRFTSASTAAHSLPLTPSPTTAGLSALLHRQHRQGFSTAMDGGGSHEKTPPPAGGVAERILPHLLNLYGSRATARDFEIYAPDATFEDPLMRAHGVKQIKSSFYSLPKVFGESKIVEYTVQENPTGPGKAEILIDNKQHYKVFGKPLDLTTLIRLQVEDGKVVRHEDWWDKKPLKNRETVRFPLAGRLAEVTRRGAMLLTHALMGFGKDPPTSTTPSS</sequence>
<dbReference type="InterPro" id="IPR032710">
    <property type="entry name" value="NTF2-like_dom_sf"/>
</dbReference>
<evidence type="ECO:0000313" key="1">
    <source>
        <dbReference type="EMBL" id="KAG2550111.1"/>
    </source>
</evidence>
<dbReference type="PANTHER" id="PTHR34213">
    <property type="entry name" value="NUCLEAR TRANSPORT FACTOR 2 (NTF2) FAMILY PROTEIN"/>
    <property type="match status" value="1"/>
</dbReference>
<dbReference type="EMBL" id="CM029053">
    <property type="protein sequence ID" value="KAG2550109.1"/>
    <property type="molecule type" value="Genomic_DNA"/>
</dbReference>
<dbReference type="SUPFAM" id="SSF54427">
    <property type="entry name" value="NTF2-like"/>
    <property type="match status" value="1"/>
</dbReference>
<dbReference type="EMBL" id="CM029053">
    <property type="protein sequence ID" value="KAG2550111.1"/>
    <property type="molecule type" value="Genomic_DNA"/>
</dbReference>
<protein>
    <submittedName>
        <fullName evidence="1">Uncharacterized protein</fullName>
    </submittedName>
</protein>
<keyword evidence="2" id="KW-1185">Reference proteome</keyword>
<dbReference type="AlphaFoldDB" id="A0A8T0NJH4"/>
<proteinExistence type="predicted"/>
<name>A0A8T0NJH4_PANVG</name>
<dbReference type="PANTHER" id="PTHR34213:SF2">
    <property type="entry name" value="NUCLEAR TRANSPORT FACTOR 2 (NTF2) FAMILY PROTEIN"/>
    <property type="match status" value="1"/>
</dbReference>
<accession>A0A8T0NJH4</accession>
<reference evidence="1" key="1">
    <citation type="submission" date="2020-05" db="EMBL/GenBank/DDBJ databases">
        <title>WGS assembly of Panicum virgatum.</title>
        <authorList>
            <person name="Lovell J.T."/>
            <person name="Jenkins J."/>
            <person name="Shu S."/>
            <person name="Juenger T.E."/>
            <person name="Schmutz J."/>
        </authorList>
    </citation>
    <scope>NUCLEOTIDE SEQUENCE</scope>
    <source>
        <strain evidence="1">AP13</strain>
    </source>
</reference>
<comment type="caution">
    <text evidence="1">The sequence shown here is derived from an EMBL/GenBank/DDBJ whole genome shotgun (WGS) entry which is preliminary data.</text>
</comment>
<dbReference type="Gene3D" id="3.10.450.50">
    <property type="match status" value="1"/>
</dbReference>